<reference evidence="3" key="1">
    <citation type="submission" date="2022-09" db="EMBL/GenBank/DDBJ databases">
        <title>Fusarium specimens isolated from Avocado Roots.</title>
        <authorList>
            <person name="Stajich J."/>
            <person name="Roper C."/>
            <person name="Heimlech-Rivalta G."/>
        </authorList>
    </citation>
    <scope>NUCLEOTIDE SEQUENCE</scope>
    <source>
        <strain evidence="3">CF00095</strain>
    </source>
</reference>
<feature type="chain" id="PRO_5047009547" description="Pheromone protein 1" evidence="2">
    <location>
        <begin position="20"/>
        <end position="340"/>
    </location>
</feature>
<feature type="signal peptide" evidence="2">
    <location>
        <begin position="1"/>
        <end position="19"/>
    </location>
</feature>
<accession>A0ABQ8RML9</accession>
<feature type="region of interest" description="Disordered" evidence="1">
    <location>
        <begin position="294"/>
        <end position="317"/>
    </location>
</feature>
<proteinExistence type="predicted"/>
<gene>
    <name evidence="3" type="ORF">NW768_002130</name>
</gene>
<evidence type="ECO:0000256" key="1">
    <source>
        <dbReference type="SAM" id="MobiDB-lite"/>
    </source>
</evidence>
<name>A0ABQ8RML9_FUSEQ</name>
<evidence type="ECO:0000313" key="4">
    <source>
        <dbReference type="Proteomes" id="UP001152024"/>
    </source>
</evidence>
<feature type="compositionally biased region" description="Basic and acidic residues" evidence="1">
    <location>
        <begin position="234"/>
        <end position="245"/>
    </location>
</feature>
<dbReference type="Proteomes" id="UP001152024">
    <property type="component" value="Unassembled WGS sequence"/>
</dbReference>
<organism evidence="3 4">
    <name type="scientific">Fusarium equiseti</name>
    <name type="common">Fusarium scirpi</name>
    <dbReference type="NCBI Taxonomy" id="61235"/>
    <lineage>
        <taxon>Eukaryota</taxon>
        <taxon>Fungi</taxon>
        <taxon>Dikarya</taxon>
        <taxon>Ascomycota</taxon>
        <taxon>Pezizomycotina</taxon>
        <taxon>Sordariomycetes</taxon>
        <taxon>Hypocreomycetidae</taxon>
        <taxon>Hypocreales</taxon>
        <taxon>Nectriaceae</taxon>
        <taxon>Fusarium</taxon>
        <taxon>Fusarium incarnatum-equiseti species complex</taxon>
    </lineage>
</organism>
<sequence>MKYSVLTLVAVAGTALAMAVPDPMPHPVAAPVAEANPKWCQWKGQPCSGKTKREAQPEPVAAPQPDPVAEADPKWCQWKGQPCSGKKTKREAQPEPEPKWCQWKGQPCWKAKREAAPEPEAKWCQWKGQPCSGKKTKREAVPEPKWCMWKGQPCWKAKRDAGVALSNALLSTRDLTTRSIAEIEYFPRDAAHQAKRSIVELANVIALSARGNSEEYFKSLDLEESFPDLPDNTNAKREAAPEPEPKWCQWKGQPCSGKKTKREAVPDPKWCQWKGQPCWKAKRAAEAVLAAVEGEDGAGTPGGPEEHFDTSDFNPENFADKRDLMAIKAAARSVVDALEG</sequence>
<evidence type="ECO:0000313" key="3">
    <source>
        <dbReference type="EMBL" id="KAJ4138308.1"/>
    </source>
</evidence>
<evidence type="ECO:0000256" key="2">
    <source>
        <dbReference type="SAM" id="SignalP"/>
    </source>
</evidence>
<evidence type="ECO:0008006" key="5">
    <source>
        <dbReference type="Google" id="ProtNLM"/>
    </source>
</evidence>
<comment type="caution">
    <text evidence="3">The sequence shown here is derived from an EMBL/GenBank/DDBJ whole genome shotgun (WGS) entry which is preliminary data.</text>
</comment>
<protein>
    <recommendedName>
        <fullName evidence="5">Pheromone protein 1</fullName>
    </recommendedName>
</protein>
<keyword evidence="2" id="KW-0732">Signal</keyword>
<feature type="region of interest" description="Disordered" evidence="1">
    <location>
        <begin position="227"/>
        <end position="263"/>
    </location>
</feature>
<keyword evidence="4" id="KW-1185">Reference proteome</keyword>
<dbReference type="EMBL" id="JAOQBH010000003">
    <property type="protein sequence ID" value="KAJ4138308.1"/>
    <property type="molecule type" value="Genomic_DNA"/>
</dbReference>
<feature type="region of interest" description="Disordered" evidence="1">
    <location>
        <begin position="44"/>
        <end position="99"/>
    </location>
</feature>